<dbReference type="PROSITE" id="PS50157">
    <property type="entry name" value="ZINC_FINGER_C2H2_2"/>
    <property type="match status" value="1"/>
</dbReference>
<dbReference type="Proteomes" id="UP000695007">
    <property type="component" value="Unplaced"/>
</dbReference>
<evidence type="ECO:0000256" key="1">
    <source>
        <dbReference type="PROSITE-ProRule" id="PRU00042"/>
    </source>
</evidence>
<evidence type="ECO:0000313" key="5">
    <source>
        <dbReference type="RefSeq" id="XP_011497187.1"/>
    </source>
</evidence>
<sequence length="606" mass="69401">MSPLNRGPLMGPRIPPAAMRPPMPRFGRVPPPPPPGMARPMPPPPINPMFGIRGRPIPPPPPPPPPPRPGPMMGRPGVPVCPPMFPRGRPLPPMPPMGLRGPMVPRGPMMRPGPRGILPPHVLPHMRPRFPPNHLNGKGKMNAKKANKLEELELKKPWMTDEIRSEIQKKNKLYAKAKKNKDAKEWEEFKDLRNKVTRMIRDAKNEYLAKNPEQAHLYENDDAIEEANDGHDEINELSTDSEEESSNLYCEVCDRDFDSKELLQKHIEEHQTCNIDSCTFTAHPKIVEKHISMQHYTGLYHKMKNLSSEEDIKKWKAERKRLYPTSVNIQIKQATHLEKKKRGEVIENQSNRAHGTFKKENLRKNRKRKRNKLFKNNNCQTIEDGTVYRNLRAFTGTAILIYRFRMLMLLFILIGVLATADENDCQPTEFKETEALVECKIEISDEETQASEQSTKIHVPSKIFSLVADYGSNSDNDEPPDEVSTKLLKLEDNEIDELSQSQIVSSTVKENHKENVAQAVNLPTTTNNRKTKVNKSIKRNNEKAIRTNGQEISKNNKSNRLQKSKHFEISSGRLTLLKKLLARSIQYERNVIFQCIKFIANNNFFD</sequence>
<proteinExistence type="predicted"/>
<dbReference type="RefSeq" id="XP_011497187.1">
    <property type="nucleotide sequence ID" value="XM_011498885.1"/>
</dbReference>
<dbReference type="InterPro" id="IPR039136">
    <property type="entry name" value="NUFIP1-like"/>
</dbReference>
<keyword evidence="1" id="KW-0863">Zinc-finger</keyword>
<dbReference type="GO" id="GO:0000492">
    <property type="term" value="P:box C/D snoRNP assembly"/>
    <property type="evidence" value="ECO:0007669"/>
    <property type="project" value="TreeGrafter"/>
</dbReference>
<keyword evidence="1" id="KW-0479">Metal-binding</keyword>
<protein>
    <submittedName>
        <fullName evidence="5">Nuclear fragile X mental retardation-interacting protein 1-like</fullName>
    </submittedName>
</protein>
<name>A0AAJ6YFM6_9HYME</name>
<dbReference type="InterPro" id="IPR013087">
    <property type="entry name" value="Znf_C2H2_type"/>
</dbReference>
<dbReference type="SMART" id="SM00355">
    <property type="entry name" value="ZnF_C2H2"/>
    <property type="match status" value="2"/>
</dbReference>
<dbReference type="PANTHER" id="PTHR13309:SF0">
    <property type="entry name" value="FMR1-INTERACTING PROTEIN NUFIP1"/>
    <property type="match status" value="1"/>
</dbReference>
<feature type="domain" description="C2H2-type" evidence="3">
    <location>
        <begin position="248"/>
        <end position="270"/>
    </location>
</feature>
<dbReference type="GO" id="GO:0005634">
    <property type="term" value="C:nucleus"/>
    <property type="evidence" value="ECO:0007669"/>
    <property type="project" value="TreeGrafter"/>
</dbReference>
<dbReference type="Pfam" id="PF10453">
    <property type="entry name" value="NUFIP1"/>
    <property type="match status" value="1"/>
</dbReference>
<dbReference type="GO" id="GO:0008270">
    <property type="term" value="F:zinc ion binding"/>
    <property type="evidence" value="ECO:0007669"/>
    <property type="project" value="UniProtKB-KW"/>
</dbReference>
<feature type="region of interest" description="Disordered" evidence="2">
    <location>
        <begin position="1"/>
        <end position="75"/>
    </location>
</feature>
<reference evidence="5" key="1">
    <citation type="submission" date="2025-08" db="UniProtKB">
        <authorList>
            <consortium name="RefSeq"/>
        </authorList>
    </citation>
    <scope>IDENTIFICATION</scope>
</reference>
<evidence type="ECO:0000313" key="4">
    <source>
        <dbReference type="Proteomes" id="UP000695007"/>
    </source>
</evidence>
<dbReference type="PROSITE" id="PS00028">
    <property type="entry name" value="ZINC_FINGER_C2H2_1"/>
    <property type="match status" value="1"/>
</dbReference>
<dbReference type="KEGG" id="csol:105361633"/>
<organism evidence="4 5">
    <name type="scientific">Ceratosolen solmsi marchali</name>
    <dbReference type="NCBI Taxonomy" id="326594"/>
    <lineage>
        <taxon>Eukaryota</taxon>
        <taxon>Metazoa</taxon>
        <taxon>Ecdysozoa</taxon>
        <taxon>Arthropoda</taxon>
        <taxon>Hexapoda</taxon>
        <taxon>Insecta</taxon>
        <taxon>Pterygota</taxon>
        <taxon>Neoptera</taxon>
        <taxon>Endopterygota</taxon>
        <taxon>Hymenoptera</taxon>
        <taxon>Apocrita</taxon>
        <taxon>Proctotrupomorpha</taxon>
        <taxon>Chalcidoidea</taxon>
        <taxon>Agaonidae</taxon>
        <taxon>Agaoninae</taxon>
        <taxon>Ceratosolen</taxon>
    </lineage>
</organism>
<keyword evidence="1" id="KW-0862">Zinc</keyword>
<dbReference type="AlphaFoldDB" id="A0AAJ6YFM6"/>
<accession>A0AAJ6YFM6</accession>
<dbReference type="GO" id="GO:0003723">
    <property type="term" value="F:RNA binding"/>
    <property type="evidence" value="ECO:0007669"/>
    <property type="project" value="InterPro"/>
</dbReference>
<dbReference type="InterPro" id="IPR019496">
    <property type="entry name" value="NUFIP1_cons_dom"/>
</dbReference>
<dbReference type="PANTHER" id="PTHR13309">
    <property type="entry name" value="NUCLEAR FRAGILE X MENTAL RETARDATION PROTEIN INTERACTING PROTEIN 1"/>
    <property type="match status" value="1"/>
</dbReference>
<feature type="compositionally biased region" description="Pro residues" evidence="2">
    <location>
        <begin position="56"/>
        <end position="70"/>
    </location>
</feature>
<evidence type="ECO:0000256" key="2">
    <source>
        <dbReference type="SAM" id="MobiDB-lite"/>
    </source>
</evidence>
<keyword evidence="4" id="KW-1185">Reference proteome</keyword>
<feature type="compositionally biased region" description="Pro residues" evidence="2">
    <location>
        <begin position="13"/>
        <end position="47"/>
    </location>
</feature>
<gene>
    <name evidence="5" type="primary">LOC105361633</name>
</gene>
<evidence type="ECO:0000259" key="3">
    <source>
        <dbReference type="PROSITE" id="PS50157"/>
    </source>
</evidence>
<dbReference type="GeneID" id="105361633"/>